<dbReference type="Proteomes" id="UP000006729">
    <property type="component" value="Chromosome 14"/>
</dbReference>
<reference evidence="2 3" key="1">
    <citation type="journal article" date="2006" name="Science">
        <title>The genome of black cottonwood, Populus trichocarpa (Torr. &amp; Gray).</title>
        <authorList>
            <person name="Tuskan G.A."/>
            <person name="Difazio S."/>
            <person name="Jansson S."/>
            <person name="Bohlmann J."/>
            <person name="Grigoriev I."/>
            <person name="Hellsten U."/>
            <person name="Putnam N."/>
            <person name="Ralph S."/>
            <person name="Rombauts S."/>
            <person name="Salamov A."/>
            <person name="Schein J."/>
            <person name="Sterck L."/>
            <person name="Aerts A."/>
            <person name="Bhalerao R.R."/>
            <person name="Bhalerao R.P."/>
            <person name="Blaudez D."/>
            <person name="Boerjan W."/>
            <person name="Brun A."/>
            <person name="Brunner A."/>
            <person name="Busov V."/>
            <person name="Campbell M."/>
            <person name="Carlson J."/>
            <person name="Chalot M."/>
            <person name="Chapman J."/>
            <person name="Chen G.L."/>
            <person name="Cooper D."/>
            <person name="Coutinho P.M."/>
            <person name="Couturier J."/>
            <person name="Covert S."/>
            <person name="Cronk Q."/>
            <person name="Cunningham R."/>
            <person name="Davis J."/>
            <person name="Degroeve S."/>
            <person name="Dejardin A."/>
            <person name="Depamphilis C."/>
            <person name="Detter J."/>
            <person name="Dirks B."/>
            <person name="Dubchak I."/>
            <person name="Duplessis S."/>
            <person name="Ehlting J."/>
            <person name="Ellis B."/>
            <person name="Gendler K."/>
            <person name="Goodstein D."/>
            <person name="Gribskov M."/>
            <person name="Grimwood J."/>
            <person name="Groover A."/>
            <person name="Gunter L."/>
            <person name="Hamberger B."/>
            <person name="Heinze B."/>
            <person name="Helariutta Y."/>
            <person name="Henrissat B."/>
            <person name="Holligan D."/>
            <person name="Holt R."/>
            <person name="Huang W."/>
            <person name="Islam-Faridi N."/>
            <person name="Jones S."/>
            <person name="Jones-Rhoades M."/>
            <person name="Jorgensen R."/>
            <person name="Joshi C."/>
            <person name="Kangasjarvi J."/>
            <person name="Karlsson J."/>
            <person name="Kelleher C."/>
            <person name="Kirkpatrick R."/>
            <person name="Kirst M."/>
            <person name="Kohler A."/>
            <person name="Kalluri U."/>
            <person name="Larimer F."/>
            <person name="Leebens-Mack J."/>
            <person name="Leple J.C."/>
            <person name="Locascio P."/>
            <person name="Lou Y."/>
            <person name="Lucas S."/>
            <person name="Martin F."/>
            <person name="Montanini B."/>
            <person name="Napoli C."/>
            <person name="Nelson D.R."/>
            <person name="Nelson C."/>
            <person name="Nieminen K."/>
            <person name="Nilsson O."/>
            <person name="Pereda V."/>
            <person name="Peter G."/>
            <person name="Philippe R."/>
            <person name="Pilate G."/>
            <person name="Poliakov A."/>
            <person name="Razumovskaya J."/>
            <person name="Richardson P."/>
            <person name="Rinaldi C."/>
            <person name="Ritland K."/>
            <person name="Rouze P."/>
            <person name="Ryaboy D."/>
            <person name="Schmutz J."/>
            <person name="Schrader J."/>
            <person name="Segerman B."/>
            <person name="Shin H."/>
            <person name="Siddiqui A."/>
            <person name="Sterky F."/>
            <person name="Terry A."/>
            <person name="Tsai C.J."/>
            <person name="Uberbacher E."/>
            <person name="Unneberg P."/>
            <person name="Vahala J."/>
            <person name="Wall K."/>
            <person name="Wessler S."/>
            <person name="Yang G."/>
            <person name="Yin T."/>
            <person name="Douglas C."/>
            <person name="Marra M."/>
            <person name="Sandberg G."/>
            <person name="Van de Peer Y."/>
            <person name="Rokhsar D."/>
        </authorList>
    </citation>
    <scope>NUCLEOTIDE SEQUENCE [LARGE SCALE GENOMIC DNA]</scope>
    <source>
        <strain evidence="3">cv. Nisqually</strain>
    </source>
</reference>
<accession>B9MVY9</accession>
<sequence length="68" mass="7844">MPGVHQVKITRELPKNSNESSSEYPMCFPNNLMTRESPHGQHRSLKVLSPRNIFGKRRFPFSNSVMTN</sequence>
<gene>
    <name evidence="2" type="ORF">POPTR_014G020000</name>
</gene>
<dbReference type="InParanoid" id="B9MVY9"/>
<dbReference type="HOGENOM" id="CLU_2798676_0_0_1"/>
<proteinExistence type="predicted"/>
<evidence type="ECO:0000256" key="1">
    <source>
        <dbReference type="SAM" id="MobiDB-lite"/>
    </source>
</evidence>
<evidence type="ECO:0000313" key="3">
    <source>
        <dbReference type="Proteomes" id="UP000006729"/>
    </source>
</evidence>
<dbReference type="EMBL" id="CM009303">
    <property type="protein sequence ID" value="PNT02560.1"/>
    <property type="molecule type" value="Genomic_DNA"/>
</dbReference>
<protein>
    <submittedName>
        <fullName evidence="2">Uncharacterized protein</fullName>
    </submittedName>
</protein>
<organism evidence="2 3">
    <name type="scientific">Populus trichocarpa</name>
    <name type="common">Western balsam poplar</name>
    <name type="synonym">Populus balsamifera subsp. trichocarpa</name>
    <dbReference type="NCBI Taxonomy" id="3694"/>
    <lineage>
        <taxon>Eukaryota</taxon>
        <taxon>Viridiplantae</taxon>
        <taxon>Streptophyta</taxon>
        <taxon>Embryophyta</taxon>
        <taxon>Tracheophyta</taxon>
        <taxon>Spermatophyta</taxon>
        <taxon>Magnoliopsida</taxon>
        <taxon>eudicotyledons</taxon>
        <taxon>Gunneridae</taxon>
        <taxon>Pentapetalae</taxon>
        <taxon>rosids</taxon>
        <taxon>fabids</taxon>
        <taxon>Malpighiales</taxon>
        <taxon>Salicaceae</taxon>
        <taxon>Saliceae</taxon>
        <taxon>Populus</taxon>
    </lineage>
</organism>
<name>B9MVY9_POPTR</name>
<evidence type="ECO:0000313" key="2">
    <source>
        <dbReference type="EMBL" id="PNT02560.1"/>
    </source>
</evidence>
<feature type="region of interest" description="Disordered" evidence="1">
    <location>
        <begin position="1"/>
        <end position="24"/>
    </location>
</feature>
<dbReference type="AlphaFoldDB" id="B9MVY9"/>
<keyword evidence="3" id="KW-1185">Reference proteome</keyword>